<evidence type="ECO:0000259" key="5">
    <source>
        <dbReference type="PROSITE" id="PS50931"/>
    </source>
</evidence>
<dbReference type="InterPro" id="IPR036390">
    <property type="entry name" value="WH_DNA-bd_sf"/>
</dbReference>
<dbReference type="PRINTS" id="PR00039">
    <property type="entry name" value="HTHLYSR"/>
</dbReference>
<dbReference type="InterPro" id="IPR036388">
    <property type="entry name" value="WH-like_DNA-bd_sf"/>
</dbReference>
<dbReference type="eggNOG" id="COG0583">
    <property type="taxonomic scope" value="Bacteria"/>
</dbReference>
<reference evidence="6 7" key="1">
    <citation type="submission" date="2007-10" db="EMBL/GenBank/DDBJ databases">
        <authorList>
            <person name="Wagner-Dobler I."/>
            <person name="Ferriera S."/>
            <person name="Johnson J."/>
            <person name="Kravitz S."/>
            <person name="Beeson K."/>
            <person name="Sutton G."/>
            <person name="Rogers Y.-H."/>
            <person name="Friedman R."/>
            <person name="Frazier M."/>
            <person name="Venter J.C."/>
        </authorList>
    </citation>
    <scope>NUCLEOTIDE SEQUENCE [LARGE SCALE GENOMIC DNA]</scope>
    <source>
        <strain evidence="6 7">DFL-43</strain>
    </source>
</reference>
<comment type="caution">
    <text evidence="6">The sequence shown here is derived from an EMBL/GenBank/DDBJ whole genome shotgun (WGS) entry which is preliminary data.</text>
</comment>
<evidence type="ECO:0000313" key="7">
    <source>
        <dbReference type="Proteomes" id="UP000004291"/>
    </source>
</evidence>
<dbReference type="GO" id="GO:0003677">
    <property type="term" value="F:DNA binding"/>
    <property type="evidence" value="ECO:0007669"/>
    <property type="project" value="UniProtKB-KW"/>
</dbReference>
<dbReference type="SUPFAM" id="SSF53850">
    <property type="entry name" value="Periplasmic binding protein-like II"/>
    <property type="match status" value="1"/>
</dbReference>
<dbReference type="Gene3D" id="1.10.10.10">
    <property type="entry name" value="Winged helix-like DNA-binding domain superfamily/Winged helix DNA-binding domain"/>
    <property type="match status" value="1"/>
</dbReference>
<proteinExistence type="inferred from homology"/>
<dbReference type="InterPro" id="IPR005119">
    <property type="entry name" value="LysR_subst-bd"/>
</dbReference>
<reference evidence="6 7" key="2">
    <citation type="submission" date="2012-06" db="EMBL/GenBank/DDBJ databases">
        <authorList>
            <person name="Fiebig A."/>
        </authorList>
    </citation>
    <scope>NUCLEOTIDE SEQUENCE [LARGE SCALE GENOMIC DNA]</scope>
    <source>
        <strain evidence="6 7">DFL-43</strain>
    </source>
</reference>
<dbReference type="PANTHER" id="PTHR30346">
    <property type="entry name" value="TRANSCRIPTIONAL DUAL REGULATOR HCAR-RELATED"/>
    <property type="match status" value="1"/>
</dbReference>
<gene>
    <name evidence="6" type="ORF">HPDFL43_21122</name>
</gene>
<sequence>MKLDARHLEIIAAIVDHGGLTEGAEALGKSQPSVSRTVAMLESRVGGRLFEKNRRPLQPTDLCLALAVEGRKVLAANNAASALVRRYIDGKSGVVRVGGSPYFMDGVISGMIAEFQRAFPDIRIEQSYAYAAELSRQLESNALDVAICPMDVSALPEHLSFSPLLDGRNVIACAPTHPLAGKPSLRLSEIAPYPWIAPPVDSPLYQDLRSILAGIGMIDFKVSFSGGTLASITNILTRSDALTVLPYSVVFMQRRQQALAALPIRINHPQRSLGQMWNPTQTERPSVRRFRRFVDAEFSNLRSTIMKHEQNTLWRR</sequence>
<dbReference type="OrthoDB" id="9803030at2"/>
<evidence type="ECO:0000256" key="3">
    <source>
        <dbReference type="ARBA" id="ARBA00023125"/>
    </source>
</evidence>
<dbReference type="SUPFAM" id="SSF46785">
    <property type="entry name" value="Winged helix' DNA-binding domain"/>
    <property type="match status" value="1"/>
</dbReference>
<dbReference type="GO" id="GO:0003700">
    <property type="term" value="F:DNA-binding transcription factor activity"/>
    <property type="evidence" value="ECO:0007669"/>
    <property type="project" value="InterPro"/>
</dbReference>
<dbReference type="Pfam" id="PF00126">
    <property type="entry name" value="HTH_1"/>
    <property type="match status" value="1"/>
</dbReference>
<dbReference type="HOGENOM" id="CLU_039613_6_0_5"/>
<name>A9CXX0_HOEPD</name>
<comment type="similarity">
    <text evidence="1">Belongs to the LysR transcriptional regulatory family.</text>
</comment>
<evidence type="ECO:0000256" key="1">
    <source>
        <dbReference type="ARBA" id="ARBA00009437"/>
    </source>
</evidence>
<dbReference type="RefSeq" id="WP_007199966.1">
    <property type="nucleotide sequence ID" value="NZ_CM002917.1"/>
</dbReference>
<dbReference type="InterPro" id="IPR000847">
    <property type="entry name" value="LysR_HTH_N"/>
</dbReference>
<dbReference type="EMBL" id="ABIA03000001">
    <property type="protein sequence ID" value="EDQ35737.1"/>
    <property type="molecule type" value="Genomic_DNA"/>
</dbReference>
<dbReference type="PROSITE" id="PS50931">
    <property type="entry name" value="HTH_LYSR"/>
    <property type="match status" value="1"/>
</dbReference>
<dbReference type="STRING" id="411684.HPDFL43_21122"/>
<dbReference type="Gene3D" id="3.40.190.290">
    <property type="match status" value="1"/>
</dbReference>
<dbReference type="Pfam" id="PF03466">
    <property type="entry name" value="LysR_substrate"/>
    <property type="match status" value="1"/>
</dbReference>
<organism evidence="6 7">
    <name type="scientific">Hoeflea phototrophica (strain DSM 17068 / NCIMB 14078 / DFL-43)</name>
    <dbReference type="NCBI Taxonomy" id="411684"/>
    <lineage>
        <taxon>Bacteria</taxon>
        <taxon>Pseudomonadati</taxon>
        <taxon>Pseudomonadota</taxon>
        <taxon>Alphaproteobacteria</taxon>
        <taxon>Hyphomicrobiales</taxon>
        <taxon>Rhizobiaceae</taxon>
        <taxon>Hoeflea</taxon>
    </lineage>
</organism>
<feature type="domain" description="HTH lysR-type" evidence="5">
    <location>
        <begin position="1"/>
        <end position="60"/>
    </location>
</feature>
<dbReference type="GO" id="GO:0032993">
    <property type="term" value="C:protein-DNA complex"/>
    <property type="evidence" value="ECO:0007669"/>
    <property type="project" value="TreeGrafter"/>
</dbReference>
<dbReference type="Proteomes" id="UP000004291">
    <property type="component" value="Chromosome"/>
</dbReference>
<keyword evidence="3" id="KW-0238">DNA-binding</keyword>
<dbReference type="CDD" id="cd05466">
    <property type="entry name" value="PBP2_LTTR_substrate"/>
    <property type="match status" value="1"/>
</dbReference>
<evidence type="ECO:0000256" key="2">
    <source>
        <dbReference type="ARBA" id="ARBA00023015"/>
    </source>
</evidence>
<protein>
    <submittedName>
        <fullName evidence="6">Transcriptional regulator</fullName>
    </submittedName>
</protein>
<keyword evidence="2" id="KW-0805">Transcription regulation</keyword>
<evidence type="ECO:0000256" key="4">
    <source>
        <dbReference type="ARBA" id="ARBA00023163"/>
    </source>
</evidence>
<keyword evidence="7" id="KW-1185">Reference proteome</keyword>
<accession>A9CXX0</accession>
<keyword evidence="4" id="KW-0804">Transcription</keyword>
<dbReference type="AlphaFoldDB" id="A9CXX0"/>
<evidence type="ECO:0000313" key="6">
    <source>
        <dbReference type="EMBL" id="EDQ35737.1"/>
    </source>
</evidence>
<dbReference type="PANTHER" id="PTHR30346:SF9">
    <property type="entry name" value="LYSR FAMILY TRANSCRIPTIONAL REGULATOR"/>
    <property type="match status" value="1"/>
</dbReference>